<dbReference type="Gene3D" id="2.60.40.2220">
    <property type="match status" value="1"/>
</dbReference>
<keyword evidence="6" id="KW-0326">Glycosidase</keyword>
<protein>
    <recommendedName>
        <fullName evidence="8">Alpha-mannosidase</fullName>
        <ecNumber evidence="3">3.2.1.24</ecNumber>
    </recommendedName>
</protein>
<organism evidence="10 11">
    <name type="scientific">Clydaea vesicula</name>
    <dbReference type="NCBI Taxonomy" id="447962"/>
    <lineage>
        <taxon>Eukaryota</taxon>
        <taxon>Fungi</taxon>
        <taxon>Fungi incertae sedis</taxon>
        <taxon>Chytridiomycota</taxon>
        <taxon>Chytridiomycota incertae sedis</taxon>
        <taxon>Chytridiomycetes</taxon>
        <taxon>Lobulomycetales</taxon>
        <taxon>Lobulomycetaceae</taxon>
        <taxon>Clydaea</taxon>
    </lineage>
</organism>
<dbReference type="EMBL" id="JADGJW010000224">
    <property type="protein sequence ID" value="KAJ3221536.1"/>
    <property type="molecule type" value="Genomic_DNA"/>
</dbReference>
<dbReference type="InterPro" id="IPR041147">
    <property type="entry name" value="GH38_C"/>
</dbReference>
<evidence type="ECO:0000256" key="5">
    <source>
        <dbReference type="ARBA" id="ARBA00022801"/>
    </source>
</evidence>
<evidence type="ECO:0000256" key="7">
    <source>
        <dbReference type="ARBA" id="ARBA00054985"/>
    </source>
</evidence>
<dbReference type="GO" id="GO:0009313">
    <property type="term" value="P:oligosaccharide catabolic process"/>
    <property type="evidence" value="ECO:0007669"/>
    <property type="project" value="TreeGrafter"/>
</dbReference>
<dbReference type="InterPro" id="IPR011330">
    <property type="entry name" value="Glyco_hydro/deAcase_b/a-brl"/>
</dbReference>
<dbReference type="SUPFAM" id="SSF88713">
    <property type="entry name" value="Glycoside hydrolase/deacetylase"/>
    <property type="match status" value="1"/>
</dbReference>
<dbReference type="FunFam" id="1.20.1270.50:FF:000004">
    <property type="entry name" value="alpha-mannosidase 2C1 isoform X1"/>
    <property type="match status" value="1"/>
</dbReference>
<dbReference type="EC" id="3.2.1.24" evidence="3"/>
<dbReference type="AlphaFoldDB" id="A0AAD5U4H2"/>
<sequence length="1157" mass="130172">MDKFNFCLAPGSVPTEARRSCQINAIFKYSPGWQFSLSTVQYKGSVELQQGVSGMHSGLYYFQGSTEQSSTSKNFQGPLALQSYAEESSFANKVWSDCTGTTNLNIKTNVAVTGANGLSGHMSNDIITFASTQSYGVTWRECPKPFHEAVKNQFTPGTKSDLVMGPSWATYWINVVFEVPSDYKNEQVVLLFDPGCEALVYSKCGTPLQGITGGLGGDRHIEVLISNSVKGGEVIEFFLEVALNGMFGNPGGEAGIITAPLPNRTFKIETFQIAVPNVEAHHLLWDFEIIRGIAKDIASTSQIAADAIYTANKIVNTVKHDEPSTLIAGLEIAEKFFESRKEFGYADHIITATGHCHIDTAWLWPYDETKRKCARSWATQCGLMDRFPEYKFSCSQAQQFEWVEQIYPKLFDKIKKKVESGNFIPIGGTWVEMDCNVPSGESFCRQFLYGQNYFQKTFGKRSTVFWLPDTFGYSAQLPQIIKKSDLKYFFTQKLSWNNINKFPNTTFNWVGLDGTSVLTHFCPADTYCAQVTPKEVAFSVSNNKDKEYSDRSLLLFGNGDGGGGPLSSMIERLRRLQSIAGMPAKVKFGEPEEFYKELDSRSNNLVSWKGELYFELHRGTYTTHAKVKKFNRSSEYLLRKVEMLSSISVVTSKYAYPKKELDRLWKLVLLNQFHDVLPGSSIEMVYIDAWNFYEDGTLKNTNSILFCLVEKSGNKLVEHAIQSLSEKPGLTVFNSTSWNLPSSVIEVEPKLIEGNVIQTTSNGKGLVLLSELEELSFSSGTSLYNDLGKFKTLRVNEQNLKVDGQFVLVNNVSIKEYIVENQFITLTVDQHGRLTSLYDKQIGREAIPHGSHANVFKLYEDIPLYWDAWDVEIYHLEKGWDASLGSVRIKENGPLRVVLEVEAKITTTSTLVQSIIVNVSSPVVEFETIVNWKENRRMLKVEFPVDVSCDYATYETQFGYVQRPTHCNTSWDMAKFEVCGHKFVDLSEHGFGVALFNDCKYGHAVHENVIRMSLLRSPKAPDANCDIGLHNFNYAIYPHRGTFHESDVVQRAYQFNVPPVVIPSKVKNSGAIFKTESNQVVLDTIKISEDNSGLVLRFYESSGGKTKVKITSSLNLKEAFECNILEDLISKVEIVETNHFFLSFSAFEIKSLKILTH</sequence>
<dbReference type="GO" id="GO:0030246">
    <property type="term" value="F:carbohydrate binding"/>
    <property type="evidence" value="ECO:0007669"/>
    <property type="project" value="InterPro"/>
</dbReference>
<dbReference type="PANTHER" id="PTHR46017">
    <property type="entry name" value="ALPHA-MANNOSIDASE 2C1"/>
    <property type="match status" value="1"/>
</dbReference>
<gene>
    <name evidence="10" type="primary">AMS1</name>
    <name evidence="10" type="ORF">HK099_003416</name>
</gene>
<dbReference type="InterPro" id="IPR037094">
    <property type="entry name" value="Glyco_hydro_38_cen_sf"/>
</dbReference>
<evidence type="ECO:0000313" key="11">
    <source>
        <dbReference type="Proteomes" id="UP001211065"/>
    </source>
</evidence>
<reference evidence="10" key="1">
    <citation type="submission" date="2020-05" db="EMBL/GenBank/DDBJ databases">
        <title>Phylogenomic resolution of chytrid fungi.</title>
        <authorList>
            <person name="Stajich J.E."/>
            <person name="Amses K."/>
            <person name="Simmons R."/>
            <person name="Seto K."/>
            <person name="Myers J."/>
            <person name="Bonds A."/>
            <person name="Quandt C.A."/>
            <person name="Barry K."/>
            <person name="Liu P."/>
            <person name="Grigoriev I."/>
            <person name="Longcore J.E."/>
            <person name="James T.Y."/>
        </authorList>
    </citation>
    <scope>NUCLEOTIDE SEQUENCE</scope>
    <source>
        <strain evidence="10">JEL0476</strain>
    </source>
</reference>
<feature type="domain" description="Glycoside hydrolase family 38 central" evidence="9">
    <location>
        <begin position="615"/>
        <end position="693"/>
    </location>
</feature>
<dbReference type="FunFam" id="2.70.98.30:FF:000001">
    <property type="entry name" value="alpha-mannosidase 2C1 isoform X2"/>
    <property type="match status" value="1"/>
</dbReference>
<dbReference type="GO" id="GO:0004559">
    <property type="term" value="F:alpha-mannosidase activity"/>
    <property type="evidence" value="ECO:0007669"/>
    <property type="project" value="UniProtKB-EC"/>
</dbReference>
<dbReference type="Pfam" id="PF09261">
    <property type="entry name" value="Alpha-mann_mid"/>
    <property type="match status" value="1"/>
</dbReference>
<dbReference type="GO" id="GO:0046872">
    <property type="term" value="F:metal ion binding"/>
    <property type="evidence" value="ECO:0007669"/>
    <property type="project" value="UniProtKB-KW"/>
</dbReference>
<evidence type="ECO:0000256" key="4">
    <source>
        <dbReference type="ARBA" id="ARBA00022723"/>
    </source>
</evidence>
<dbReference type="Proteomes" id="UP001211065">
    <property type="component" value="Unassembled WGS sequence"/>
</dbReference>
<dbReference type="InterPro" id="IPR054723">
    <property type="entry name" value="Ams1-like_N"/>
</dbReference>
<dbReference type="InterPro" id="IPR027291">
    <property type="entry name" value="Glyco_hydro_38_N_sf"/>
</dbReference>
<dbReference type="InterPro" id="IPR011682">
    <property type="entry name" value="Glyco_hydro_38_C"/>
</dbReference>
<dbReference type="Gene3D" id="1.20.1270.50">
    <property type="entry name" value="Glycoside hydrolase family 38, central domain"/>
    <property type="match status" value="1"/>
</dbReference>
<dbReference type="InterPro" id="IPR028995">
    <property type="entry name" value="Glyco_hydro_57/38_cen_sf"/>
</dbReference>
<dbReference type="Pfam" id="PF01074">
    <property type="entry name" value="Glyco_hydro_38N"/>
    <property type="match status" value="1"/>
</dbReference>
<dbReference type="SMART" id="SM00872">
    <property type="entry name" value="Alpha-mann_mid"/>
    <property type="match status" value="1"/>
</dbReference>
<dbReference type="InterPro" id="IPR025649">
    <property type="entry name" value="DUF4360"/>
</dbReference>
<evidence type="ECO:0000256" key="8">
    <source>
        <dbReference type="ARBA" id="ARBA00071615"/>
    </source>
</evidence>
<dbReference type="Pfam" id="PF22907">
    <property type="entry name" value="Ams1-like_1st"/>
    <property type="match status" value="1"/>
</dbReference>
<dbReference type="GO" id="GO:0006013">
    <property type="term" value="P:mannose metabolic process"/>
    <property type="evidence" value="ECO:0007669"/>
    <property type="project" value="InterPro"/>
</dbReference>
<comment type="caution">
    <text evidence="10">The sequence shown here is derived from an EMBL/GenBank/DDBJ whole genome shotgun (WGS) entry which is preliminary data.</text>
</comment>
<name>A0AAD5U4H2_9FUNG</name>
<evidence type="ECO:0000259" key="9">
    <source>
        <dbReference type="SMART" id="SM00872"/>
    </source>
</evidence>
<dbReference type="PANTHER" id="PTHR46017:SF1">
    <property type="entry name" value="ALPHA-MANNOSIDASE 2C1"/>
    <property type="match status" value="1"/>
</dbReference>
<keyword evidence="11" id="KW-1185">Reference proteome</keyword>
<evidence type="ECO:0000256" key="3">
    <source>
        <dbReference type="ARBA" id="ARBA00012752"/>
    </source>
</evidence>
<evidence type="ECO:0000256" key="6">
    <source>
        <dbReference type="ARBA" id="ARBA00023295"/>
    </source>
</evidence>
<keyword evidence="4" id="KW-0479">Metal-binding</keyword>
<comment type="catalytic activity">
    <reaction evidence="1">
        <text>Hydrolysis of terminal, non-reducing alpha-D-mannose residues in alpha-D-mannosides.</text>
        <dbReference type="EC" id="3.2.1.24"/>
    </reaction>
</comment>
<dbReference type="Gene3D" id="2.70.98.30">
    <property type="entry name" value="Golgi alpha-mannosidase II, domain 4"/>
    <property type="match status" value="1"/>
</dbReference>
<dbReference type="SUPFAM" id="SSF74650">
    <property type="entry name" value="Galactose mutarotase-like"/>
    <property type="match status" value="1"/>
</dbReference>
<dbReference type="Pfam" id="PF14273">
    <property type="entry name" value="DUF4360"/>
    <property type="match status" value="1"/>
</dbReference>
<keyword evidence="5 10" id="KW-0378">Hydrolase</keyword>
<dbReference type="FunFam" id="3.20.110.10:FF:000002">
    <property type="entry name" value="alpha-mannosidase 2C1 isoform X1"/>
    <property type="match status" value="1"/>
</dbReference>
<comment type="similarity">
    <text evidence="2">Belongs to the glycosyl hydrolase 38 family.</text>
</comment>
<proteinExistence type="inferred from homology"/>
<comment type="function">
    <text evidence="7">Degrades free oligosaccharides in the vacuole.</text>
</comment>
<evidence type="ECO:0000256" key="1">
    <source>
        <dbReference type="ARBA" id="ARBA00000365"/>
    </source>
</evidence>
<dbReference type="SUPFAM" id="SSF88688">
    <property type="entry name" value="Families 57/38 glycoside transferase middle domain"/>
    <property type="match status" value="1"/>
</dbReference>
<dbReference type="Gene3D" id="3.20.110.10">
    <property type="entry name" value="Glycoside hydrolase 38, N terminal domain"/>
    <property type="match status" value="1"/>
</dbReference>
<evidence type="ECO:0000313" key="10">
    <source>
        <dbReference type="EMBL" id="KAJ3221536.1"/>
    </source>
</evidence>
<accession>A0AAD5U4H2</accession>
<dbReference type="InterPro" id="IPR000602">
    <property type="entry name" value="Glyco_hydro_38_N"/>
</dbReference>
<evidence type="ECO:0000256" key="2">
    <source>
        <dbReference type="ARBA" id="ARBA00009792"/>
    </source>
</evidence>
<dbReference type="Pfam" id="PF17677">
    <property type="entry name" value="Glyco_hydro38C2"/>
    <property type="match status" value="1"/>
</dbReference>
<dbReference type="GO" id="GO:0000329">
    <property type="term" value="C:fungal-type vacuole membrane"/>
    <property type="evidence" value="ECO:0007669"/>
    <property type="project" value="TreeGrafter"/>
</dbReference>
<dbReference type="InterPro" id="IPR015341">
    <property type="entry name" value="Glyco_hydro_38_cen"/>
</dbReference>
<dbReference type="InterPro" id="IPR011013">
    <property type="entry name" value="Gal_mutarotase_sf_dom"/>
</dbReference>
<dbReference type="Pfam" id="PF07748">
    <property type="entry name" value="Glyco_hydro_38C"/>
    <property type="match status" value="1"/>
</dbReference>